<evidence type="ECO:0000313" key="2">
    <source>
        <dbReference type="EMBL" id="GAA1647185.1"/>
    </source>
</evidence>
<protein>
    <recommendedName>
        <fullName evidence="4">DUF1206 domain-containing protein</fullName>
    </recommendedName>
</protein>
<accession>A0ABN2FHM2</accession>
<keyword evidence="1" id="KW-0472">Membrane</keyword>
<evidence type="ECO:0000256" key="1">
    <source>
        <dbReference type="SAM" id="Phobius"/>
    </source>
</evidence>
<organism evidence="2 3">
    <name type="scientific">Kribbella alba</name>
    <dbReference type="NCBI Taxonomy" id="190197"/>
    <lineage>
        <taxon>Bacteria</taxon>
        <taxon>Bacillati</taxon>
        <taxon>Actinomycetota</taxon>
        <taxon>Actinomycetes</taxon>
        <taxon>Propionibacteriales</taxon>
        <taxon>Kribbellaceae</taxon>
        <taxon>Kribbella</taxon>
    </lineage>
</organism>
<dbReference type="EMBL" id="BAAANE010000007">
    <property type="protein sequence ID" value="GAA1647185.1"/>
    <property type="molecule type" value="Genomic_DNA"/>
</dbReference>
<name>A0ABN2FHM2_9ACTN</name>
<feature type="transmembrane region" description="Helical" evidence="1">
    <location>
        <begin position="39"/>
        <end position="57"/>
    </location>
</feature>
<sequence>MIKFALVVCAGYTGFKLAYHCEDGQHYGKVGEQTLRRGLSLFFGALASGLTYAALVLH</sequence>
<evidence type="ECO:0008006" key="4">
    <source>
        <dbReference type="Google" id="ProtNLM"/>
    </source>
</evidence>
<keyword evidence="3" id="KW-1185">Reference proteome</keyword>
<proteinExistence type="predicted"/>
<dbReference type="RefSeq" id="WP_344113624.1">
    <property type="nucleotide sequence ID" value="NZ_BAAANE010000007.1"/>
</dbReference>
<comment type="caution">
    <text evidence="2">The sequence shown here is derived from an EMBL/GenBank/DDBJ whole genome shotgun (WGS) entry which is preliminary data.</text>
</comment>
<evidence type="ECO:0000313" key="3">
    <source>
        <dbReference type="Proteomes" id="UP001501319"/>
    </source>
</evidence>
<gene>
    <name evidence="2" type="ORF">GCM10009744_43010</name>
</gene>
<keyword evidence="1" id="KW-0812">Transmembrane</keyword>
<keyword evidence="1" id="KW-1133">Transmembrane helix</keyword>
<reference evidence="2 3" key="1">
    <citation type="journal article" date="2019" name="Int. J. Syst. Evol. Microbiol.">
        <title>The Global Catalogue of Microorganisms (GCM) 10K type strain sequencing project: providing services to taxonomists for standard genome sequencing and annotation.</title>
        <authorList>
            <consortium name="The Broad Institute Genomics Platform"/>
            <consortium name="The Broad Institute Genome Sequencing Center for Infectious Disease"/>
            <person name="Wu L."/>
            <person name="Ma J."/>
        </authorList>
    </citation>
    <scope>NUCLEOTIDE SEQUENCE [LARGE SCALE GENOMIC DNA]</scope>
    <source>
        <strain evidence="2 3">JCM 14306</strain>
    </source>
</reference>
<dbReference type="Proteomes" id="UP001501319">
    <property type="component" value="Unassembled WGS sequence"/>
</dbReference>